<reference evidence="1 2" key="1">
    <citation type="submission" date="2021-06" db="EMBL/GenBank/DDBJ databases">
        <title>Caerostris extrusa draft genome.</title>
        <authorList>
            <person name="Kono N."/>
            <person name="Arakawa K."/>
        </authorList>
    </citation>
    <scope>NUCLEOTIDE SEQUENCE [LARGE SCALE GENOMIC DNA]</scope>
</reference>
<gene>
    <name evidence="1" type="ORF">CEXT_746791</name>
</gene>
<name>A0AAV4WXY3_CAEEX</name>
<dbReference type="AlphaFoldDB" id="A0AAV4WXY3"/>
<protein>
    <recommendedName>
        <fullName evidence="3">Secreted protein</fullName>
    </recommendedName>
</protein>
<dbReference type="Proteomes" id="UP001054945">
    <property type="component" value="Unassembled WGS sequence"/>
</dbReference>
<comment type="caution">
    <text evidence="1">The sequence shown here is derived from an EMBL/GenBank/DDBJ whole genome shotgun (WGS) entry which is preliminary data.</text>
</comment>
<organism evidence="1 2">
    <name type="scientific">Caerostris extrusa</name>
    <name type="common">Bark spider</name>
    <name type="synonym">Caerostris bankana</name>
    <dbReference type="NCBI Taxonomy" id="172846"/>
    <lineage>
        <taxon>Eukaryota</taxon>
        <taxon>Metazoa</taxon>
        <taxon>Ecdysozoa</taxon>
        <taxon>Arthropoda</taxon>
        <taxon>Chelicerata</taxon>
        <taxon>Arachnida</taxon>
        <taxon>Araneae</taxon>
        <taxon>Araneomorphae</taxon>
        <taxon>Entelegynae</taxon>
        <taxon>Araneoidea</taxon>
        <taxon>Araneidae</taxon>
        <taxon>Caerostris</taxon>
    </lineage>
</organism>
<sequence>MRKFVFQLLLVCRREVAYKSCLLHAGEIISLPPSPPITPGNKPWSTMIGKMLWKKCRKKRGYLARKMARLIIFNFIIPTAKRERKNGFIGEGGGVYANRSRKQEKDLLFLGSWVEKCAW</sequence>
<evidence type="ECO:0008006" key="3">
    <source>
        <dbReference type="Google" id="ProtNLM"/>
    </source>
</evidence>
<keyword evidence="2" id="KW-1185">Reference proteome</keyword>
<accession>A0AAV4WXY3</accession>
<dbReference type="EMBL" id="BPLR01016888">
    <property type="protein sequence ID" value="GIY87113.1"/>
    <property type="molecule type" value="Genomic_DNA"/>
</dbReference>
<proteinExistence type="predicted"/>
<evidence type="ECO:0000313" key="1">
    <source>
        <dbReference type="EMBL" id="GIY87113.1"/>
    </source>
</evidence>
<evidence type="ECO:0000313" key="2">
    <source>
        <dbReference type="Proteomes" id="UP001054945"/>
    </source>
</evidence>